<keyword evidence="3" id="KW-1185">Reference proteome</keyword>
<accession>A0ABV6G429</accession>
<reference evidence="2 3" key="1">
    <citation type="submission" date="2024-09" db="EMBL/GenBank/DDBJ databases">
        <authorList>
            <person name="Sun Q."/>
            <person name="Mori K."/>
        </authorList>
    </citation>
    <scope>NUCLEOTIDE SEQUENCE [LARGE SCALE GENOMIC DNA]</scope>
    <source>
        <strain evidence="2 3">CCM 7415</strain>
    </source>
</reference>
<comment type="caution">
    <text evidence="2">The sequence shown here is derived from an EMBL/GenBank/DDBJ whole genome shotgun (WGS) entry which is preliminary data.</text>
</comment>
<keyword evidence="1" id="KW-0812">Transmembrane</keyword>
<keyword evidence="1" id="KW-0472">Membrane</keyword>
<organism evidence="2 3">
    <name type="scientific">Kushneria aurantia</name>
    <dbReference type="NCBI Taxonomy" id="504092"/>
    <lineage>
        <taxon>Bacteria</taxon>
        <taxon>Pseudomonadati</taxon>
        <taxon>Pseudomonadota</taxon>
        <taxon>Gammaproteobacteria</taxon>
        <taxon>Oceanospirillales</taxon>
        <taxon>Halomonadaceae</taxon>
        <taxon>Kushneria</taxon>
    </lineage>
</organism>
<evidence type="ECO:0000313" key="2">
    <source>
        <dbReference type="EMBL" id="MFC0268381.1"/>
    </source>
</evidence>
<sequence length="84" mass="9255">MPLNHRRPRWTRLLKTALTPLDEKHTPRRWKFADITLDMLDRGGVTVVCLSIVGGAIAGDILQVNAFWGMAAGVAVLTLVIYVG</sequence>
<dbReference type="RefSeq" id="WP_156826663.1">
    <property type="nucleotide sequence ID" value="NZ_JBHLVX010000042.1"/>
</dbReference>
<dbReference type="Proteomes" id="UP001589814">
    <property type="component" value="Unassembled WGS sequence"/>
</dbReference>
<feature type="transmembrane region" description="Helical" evidence="1">
    <location>
        <begin position="65"/>
        <end position="83"/>
    </location>
</feature>
<gene>
    <name evidence="2" type="ORF">ACFFHW_10390</name>
</gene>
<name>A0ABV6G429_9GAMM</name>
<evidence type="ECO:0000256" key="1">
    <source>
        <dbReference type="SAM" id="Phobius"/>
    </source>
</evidence>
<keyword evidence="1" id="KW-1133">Transmembrane helix</keyword>
<dbReference type="EMBL" id="JBHLVX010000042">
    <property type="protein sequence ID" value="MFC0268381.1"/>
    <property type="molecule type" value="Genomic_DNA"/>
</dbReference>
<protein>
    <submittedName>
        <fullName evidence="2">Uncharacterized protein</fullName>
    </submittedName>
</protein>
<proteinExistence type="predicted"/>
<evidence type="ECO:0000313" key="3">
    <source>
        <dbReference type="Proteomes" id="UP001589814"/>
    </source>
</evidence>
<feature type="transmembrane region" description="Helical" evidence="1">
    <location>
        <begin position="39"/>
        <end position="59"/>
    </location>
</feature>